<dbReference type="Pfam" id="PF11932">
    <property type="entry name" value="DUF3450"/>
    <property type="match status" value="1"/>
</dbReference>
<accession>A0ABQ6A1U3</accession>
<dbReference type="InterPro" id="IPR016866">
    <property type="entry name" value="UCP028069"/>
</dbReference>
<dbReference type="EMBL" id="BSOR01000079">
    <property type="protein sequence ID" value="GLR65235.1"/>
    <property type="molecule type" value="Genomic_DNA"/>
</dbReference>
<organism evidence="2 3">
    <name type="scientific">Marinospirillum insulare</name>
    <dbReference type="NCBI Taxonomy" id="217169"/>
    <lineage>
        <taxon>Bacteria</taxon>
        <taxon>Pseudomonadati</taxon>
        <taxon>Pseudomonadota</taxon>
        <taxon>Gammaproteobacteria</taxon>
        <taxon>Oceanospirillales</taxon>
        <taxon>Oceanospirillaceae</taxon>
        <taxon>Marinospirillum</taxon>
    </lineage>
</organism>
<evidence type="ECO:0000313" key="3">
    <source>
        <dbReference type="Proteomes" id="UP001156682"/>
    </source>
</evidence>
<dbReference type="RefSeq" id="WP_027850916.1">
    <property type="nucleotide sequence ID" value="NZ_BSOR01000079.1"/>
</dbReference>
<proteinExistence type="predicted"/>
<evidence type="ECO:0000313" key="2">
    <source>
        <dbReference type="EMBL" id="GLR65235.1"/>
    </source>
</evidence>
<feature type="signal peptide" evidence="1">
    <location>
        <begin position="1"/>
        <end position="23"/>
    </location>
</feature>
<reference evidence="3" key="1">
    <citation type="journal article" date="2019" name="Int. J. Syst. Evol. Microbiol.">
        <title>The Global Catalogue of Microorganisms (GCM) 10K type strain sequencing project: providing services to taxonomists for standard genome sequencing and annotation.</title>
        <authorList>
            <consortium name="The Broad Institute Genomics Platform"/>
            <consortium name="The Broad Institute Genome Sequencing Center for Infectious Disease"/>
            <person name="Wu L."/>
            <person name="Ma J."/>
        </authorList>
    </citation>
    <scope>NUCLEOTIDE SEQUENCE [LARGE SCALE GENOMIC DNA]</scope>
    <source>
        <strain evidence="3">NBRC 100033</strain>
    </source>
</reference>
<keyword evidence="1" id="KW-0732">Signal</keyword>
<sequence>MYKQLASLSGLLAAVVFSAQLQAQPDAPTRKVEASSQQLAVDIQQKVDQLAAQRQADFQEWRQVRRELLLLEAYNQRQADWNQRLQTQILSLEEQLASLDSTREGLEPLLEQMAERLGEFIQHDLPFKQEERLFKVKSLNNLLARVDVSHAEKLRQLLTAYRTEVEQGRALSASQEYLQLNDQAEKERLTLLRLGRIGLYYLSEDEQRAGYWSAAEQAWLPLTSKQRQQVLLGLELEQERGLPEFLNLPLSLPLRDAAASSTEANL</sequence>
<gene>
    <name evidence="2" type="ORF">GCM10007878_26740</name>
</gene>
<comment type="caution">
    <text evidence="2">The sequence shown here is derived from an EMBL/GenBank/DDBJ whole genome shotgun (WGS) entry which is preliminary data.</text>
</comment>
<name>A0ABQ6A1U3_9GAMM</name>
<evidence type="ECO:0008006" key="4">
    <source>
        <dbReference type="Google" id="ProtNLM"/>
    </source>
</evidence>
<feature type="chain" id="PRO_5046653655" description="DUF3450 domain-containing protein" evidence="1">
    <location>
        <begin position="24"/>
        <end position="266"/>
    </location>
</feature>
<protein>
    <recommendedName>
        <fullName evidence="4">DUF3450 domain-containing protein</fullName>
    </recommendedName>
</protein>
<dbReference type="Proteomes" id="UP001156682">
    <property type="component" value="Unassembled WGS sequence"/>
</dbReference>
<keyword evidence="3" id="KW-1185">Reference proteome</keyword>
<evidence type="ECO:0000256" key="1">
    <source>
        <dbReference type="SAM" id="SignalP"/>
    </source>
</evidence>